<proteinExistence type="predicted"/>
<protein>
    <submittedName>
        <fullName evidence="1">Uncharacterized protein</fullName>
    </submittedName>
</protein>
<dbReference type="AlphaFoldDB" id="A0A511YT88"/>
<evidence type="ECO:0000313" key="2">
    <source>
        <dbReference type="Proteomes" id="UP000321484"/>
    </source>
</evidence>
<evidence type="ECO:0000313" key="1">
    <source>
        <dbReference type="EMBL" id="GEN78405.1"/>
    </source>
</evidence>
<organism evidence="1 2">
    <name type="scientific">Actinotalea fermentans</name>
    <dbReference type="NCBI Taxonomy" id="43671"/>
    <lineage>
        <taxon>Bacteria</taxon>
        <taxon>Bacillati</taxon>
        <taxon>Actinomycetota</taxon>
        <taxon>Actinomycetes</taxon>
        <taxon>Micrococcales</taxon>
        <taxon>Cellulomonadaceae</taxon>
        <taxon>Actinotalea</taxon>
    </lineage>
</organism>
<sequence>MVRTATDGNRMTQVDVDWEALALLAHATAPDDAAGVPCAARPSTRYRHLDGPCRCFVGGPAPEFPPAATASRA</sequence>
<comment type="caution">
    <text evidence="1">The sequence shown here is derived from an EMBL/GenBank/DDBJ whole genome shotgun (WGS) entry which is preliminary data.</text>
</comment>
<accession>A0A511YT88</accession>
<dbReference type="Proteomes" id="UP000321484">
    <property type="component" value="Unassembled WGS sequence"/>
</dbReference>
<gene>
    <name evidence="1" type="ORF">AFE02nite_01390</name>
</gene>
<keyword evidence="2" id="KW-1185">Reference proteome</keyword>
<dbReference type="EMBL" id="BJYK01000001">
    <property type="protein sequence ID" value="GEN78405.1"/>
    <property type="molecule type" value="Genomic_DNA"/>
</dbReference>
<reference evidence="1 2" key="1">
    <citation type="submission" date="2019-07" db="EMBL/GenBank/DDBJ databases">
        <title>Whole genome shotgun sequence of Actinotalea fermentans NBRC 105374.</title>
        <authorList>
            <person name="Hosoyama A."/>
            <person name="Uohara A."/>
            <person name="Ohji S."/>
            <person name="Ichikawa N."/>
        </authorList>
    </citation>
    <scope>NUCLEOTIDE SEQUENCE [LARGE SCALE GENOMIC DNA]</scope>
    <source>
        <strain evidence="1 2">NBRC 105374</strain>
    </source>
</reference>
<name>A0A511YT88_9CELL</name>